<dbReference type="AlphaFoldDB" id="A0A2X1ADL7"/>
<name>A0A2X1ADL7_BREDI</name>
<dbReference type="InterPro" id="IPR053521">
    <property type="entry name" value="McjB-like"/>
</dbReference>
<dbReference type="Pfam" id="PF13471">
    <property type="entry name" value="Transglut_core3"/>
    <property type="match status" value="1"/>
</dbReference>
<evidence type="ECO:0000259" key="1">
    <source>
        <dbReference type="Pfam" id="PF13471"/>
    </source>
</evidence>
<dbReference type="Proteomes" id="UP000250358">
    <property type="component" value="Unassembled WGS sequence"/>
</dbReference>
<protein>
    <recommendedName>
        <fullName evidence="1">Microcin J25-processing protein McjB C-terminal domain-containing protein</fullName>
    </recommendedName>
</protein>
<feature type="domain" description="Microcin J25-processing protein McjB C-terminal" evidence="1">
    <location>
        <begin position="3"/>
        <end position="76"/>
    </location>
</feature>
<sequence>MAQARLFDRWMPWLPGQGQCVYRAYLLRACLAAQGLGSTWIFGVRTWPFSAHCWLQIGDVLLDDDLDRVGLYTPILAVGP</sequence>
<evidence type="ECO:0000313" key="3">
    <source>
        <dbReference type="Proteomes" id="UP000250358"/>
    </source>
</evidence>
<reference evidence="2 3" key="1">
    <citation type="submission" date="2018-06" db="EMBL/GenBank/DDBJ databases">
        <authorList>
            <consortium name="Pathogen Informatics"/>
            <person name="Doyle S."/>
        </authorList>
    </citation>
    <scope>NUCLEOTIDE SEQUENCE [LARGE SCALE GENOMIC DNA]</scope>
    <source>
        <strain evidence="2 3">NCTC11165</strain>
    </source>
</reference>
<dbReference type="EMBL" id="UAQM01000002">
    <property type="protein sequence ID" value="SPU42978.1"/>
    <property type="molecule type" value="Genomic_DNA"/>
</dbReference>
<proteinExistence type="predicted"/>
<evidence type="ECO:0000313" key="2">
    <source>
        <dbReference type="EMBL" id="SPU42978.1"/>
    </source>
</evidence>
<organism evidence="2 3">
    <name type="scientific">Brevundimonas diminuta</name>
    <name type="common">Pseudomonas diminuta</name>
    <dbReference type="NCBI Taxonomy" id="293"/>
    <lineage>
        <taxon>Bacteria</taxon>
        <taxon>Pseudomonadati</taxon>
        <taxon>Pseudomonadota</taxon>
        <taxon>Alphaproteobacteria</taxon>
        <taxon>Caulobacterales</taxon>
        <taxon>Caulobacteraceae</taxon>
        <taxon>Brevundimonas</taxon>
    </lineage>
</organism>
<dbReference type="InterPro" id="IPR032708">
    <property type="entry name" value="McjB_C"/>
</dbReference>
<gene>
    <name evidence="2" type="ORF">NCTC11165_00964</name>
</gene>
<accession>A0A2X1ADL7</accession>
<dbReference type="NCBIfam" id="NF033537">
    <property type="entry name" value="lasso_biosyn_B2"/>
    <property type="match status" value="1"/>
</dbReference>